<protein>
    <submittedName>
        <fullName evidence="3">Serine hydrolase</fullName>
    </submittedName>
</protein>
<keyword evidence="1" id="KW-0732">Signal</keyword>
<name>A0ABR7M390_9BACT</name>
<dbReference type="InterPro" id="IPR001466">
    <property type="entry name" value="Beta-lactam-related"/>
</dbReference>
<organism evidence="3 4">
    <name type="scientific">Flavihumibacter stibioxidans</name>
    <dbReference type="NCBI Taxonomy" id="1834163"/>
    <lineage>
        <taxon>Bacteria</taxon>
        <taxon>Pseudomonadati</taxon>
        <taxon>Bacteroidota</taxon>
        <taxon>Chitinophagia</taxon>
        <taxon>Chitinophagales</taxon>
        <taxon>Chitinophagaceae</taxon>
        <taxon>Flavihumibacter</taxon>
    </lineage>
</organism>
<dbReference type="SUPFAM" id="SSF56601">
    <property type="entry name" value="beta-lactamase/transpeptidase-like"/>
    <property type="match status" value="1"/>
</dbReference>
<dbReference type="Gene3D" id="3.40.710.10">
    <property type="entry name" value="DD-peptidase/beta-lactamase superfamily"/>
    <property type="match status" value="1"/>
</dbReference>
<feature type="signal peptide" evidence="1">
    <location>
        <begin position="1"/>
        <end position="21"/>
    </location>
</feature>
<gene>
    <name evidence="3" type="ORF">BC349_00770</name>
</gene>
<sequence length="507" mass="56965">MIKSFSFLMLTGFFFSGNFTAAYGQQVEPGKQLAAGFPAVEKIFGDYARQHHFPGAVFGIVADGKLVYTGSIGMSNLEKKYPANGQSAFRIASMSKSFASVAILQLRDQGRLKLDDPAYLYIPELKSQQYLTTDAPPITIRQLLTHAAGFPEDNPWGDRQLGISDEQMLSMFKKGISFSTVPGTAYEYSNMGFAMLGYIIKKVSGATYQEYIRKNIWQPLGMNHTYWEYTDVPESRLALGYRWLNNSWIKQPMEHDGAYGVMGGIITTMDDYAKYVAFMLEAWPPRDGMEKGPLKRSSLREMQQPWNFNNLNTNYKYPDGRSCPLVSAYGYGLRWTKDCTGRVSVGHSGGLPGFGSNWTILPDYGIGIISFINLTYAPATALNNRALDTLLKISGVTPRKLPVSPILKQRQQDLVKILPDWKDENLKGIFAENFFLDYLVDSLRKESGEIFKQAGKIIRVGEMRPENNLRGSFLLNGEAADIEIYFTLSPEIPAMVQEYHIRLLNGK</sequence>
<dbReference type="InterPro" id="IPR050491">
    <property type="entry name" value="AmpC-like"/>
</dbReference>
<comment type="caution">
    <text evidence="3">The sequence shown here is derived from an EMBL/GenBank/DDBJ whole genome shotgun (WGS) entry which is preliminary data.</text>
</comment>
<dbReference type="RefSeq" id="WP_187254844.1">
    <property type="nucleotide sequence ID" value="NZ_JBHULF010000006.1"/>
</dbReference>
<reference evidence="3 4" key="1">
    <citation type="submission" date="2016-07" db="EMBL/GenBank/DDBJ databases">
        <title>Genome analysis of Flavihumibacter stibioxidans YS-17.</title>
        <authorList>
            <person name="Shi K."/>
            <person name="Han Y."/>
            <person name="Wang G."/>
        </authorList>
    </citation>
    <scope>NUCLEOTIDE SEQUENCE [LARGE SCALE GENOMIC DNA]</scope>
    <source>
        <strain evidence="3 4">YS-17</strain>
    </source>
</reference>
<dbReference type="InterPro" id="IPR012338">
    <property type="entry name" value="Beta-lactam/transpept-like"/>
</dbReference>
<feature type="chain" id="PRO_5045091839" evidence="1">
    <location>
        <begin position="22"/>
        <end position="507"/>
    </location>
</feature>
<accession>A0ABR7M390</accession>
<dbReference type="Proteomes" id="UP000765802">
    <property type="component" value="Unassembled WGS sequence"/>
</dbReference>
<keyword evidence="4" id="KW-1185">Reference proteome</keyword>
<evidence type="ECO:0000313" key="3">
    <source>
        <dbReference type="EMBL" id="MBC6489483.1"/>
    </source>
</evidence>
<dbReference type="Pfam" id="PF00144">
    <property type="entry name" value="Beta-lactamase"/>
    <property type="match status" value="1"/>
</dbReference>
<evidence type="ECO:0000259" key="2">
    <source>
        <dbReference type="Pfam" id="PF00144"/>
    </source>
</evidence>
<feature type="domain" description="Beta-lactamase-related" evidence="2">
    <location>
        <begin position="41"/>
        <end position="384"/>
    </location>
</feature>
<keyword evidence="3" id="KW-0378">Hydrolase</keyword>
<dbReference type="PANTHER" id="PTHR46825:SF9">
    <property type="entry name" value="BETA-LACTAMASE-RELATED DOMAIN-CONTAINING PROTEIN"/>
    <property type="match status" value="1"/>
</dbReference>
<dbReference type="GO" id="GO:0016787">
    <property type="term" value="F:hydrolase activity"/>
    <property type="evidence" value="ECO:0007669"/>
    <property type="project" value="UniProtKB-KW"/>
</dbReference>
<dbReference type="PANTHER" id="PTHR46825">
    <property type="entry name" value="D-ALANYL-D-ALANINE-CARBOXYPEPTIDASE/ENDOPEPTIDASE AMPH"/>
    <property type="match status" value="1"/>
</dbReference>
<proteinExistence type="predicted"/>
<evidence type="ECO:0000313" key="4">
    <source>
        <dbReference type="Proteomes" id="UP000765802"/>
    </source>
</evidence>
<evidence type="ECO:0000256" key="1">
    <source>
        <dbReference type="SAM" id="SignalP"/>
    </source>
</evidence>
<dbReference type="EMBL" id="MBUA01000001">
    <property type="protein sequence ID" value="MBC6489483.1"/>
    <property type="molecule type" value="Genomic_DNA"/>
</dbReference>